<protein>
    <submittedName>
        <fullName evidence="1">Uncharacterized protein</fullName>
    </submittedName>
</protein>
<dbReference type="Proteomes" id="UP000184255">
    <property type="component" value="Unassembled WGS sequence"/>
</dbReference>
<reference evidence="2" key="1">
    <citation type="journal article" date="2016" name="Genome Biol. Evol.">
        <title>Comparative 'omics' of the Fusarium fujikuroi species complex highlights differences in genetic potential and metabolite synthesis.</title>
        <authorList>
            <person name="Niehaus E.-M."/>
            <person name="Muensterkoetter M."/>
            <person name="Proctor R.H."/>
            <person name="Brown D.W."/>
            <person name="Sharon A."/>
            <person name="Idan Y."/>
            <person name="Oren-Young L."/>
            <person name="Sieber C.M."/>
            <person name="Novak O."/>
            <person name="Pencik A."/>
            <person name="Tarkowska D."/>
            <person name="Hromadova K."/>
            <person name="Freeman S."/>
            <person name="Maymon M."/>
            <person name="Elazar M."/>
            <person name="Youssef S.A."/>
            <person name="El-Shabrawy E.S.M."/>
            <person name="Shalaby A.B.A."/>
            <person name="Houterman P."/>
            <person name="Brock N.L."/>
            <person name="Burkhardt I."/>
            <person name="Tsavkelova E.A."/>
            <person name="Dickschat J.S."/>
            <person name="Galuszka P."/>
            <person name="Gueldener U."/>
            <person name="Tudzynski B."/>
        </authorList>
    </citation>
    <scope>NUCLEOTIDE SEQUENCE [LARGE SCALE GENOMIC DNA]</scope>
    <source>
        <strain evidence="2">MRC7560</strain>
    </source>
</reference>
<accession>A0A1L7STG1</accession>
<dbReference type="GeneID" id="65085972"/>
<evidence type="ECO:0000313" key="2">
    <source>
        <dbReference type="Proteomes" id="UP000184255"/>
    </source>
</evidence>
<dbReference type="EMBL" id="FCQH01000002">
    <property type="protein sequence ID" value="CVK85747.1"/>
    <property type="molecule type" value="Genomic_DNA"/>
</dbReference>
<dbReference type="RefSeq" id="XP_041677536.1">
    <property type="nucleotide sequence ID" value="XM_041826477.1"/>
</dbReference>
<name>A0A1L7STG1_FUSMA</name>
<organism evidence="1 2">
    <name type="scientific">Fusarium mangiferae</name>
    <name type="common">Mango malformation disease fungus</name>
    <dbReference type="NCBI Taxonomy" id="192010"/>
    <lineage>
        <taxon>Eukaryota</taxon>
        <taxon>Fungi</taxon>
        <taxon>Dikarya</taxon>
        <taxon>Ascomycota</taxon>
        <taxon>Pezizomycotina</taxon>
        <taxon>Sordariomycetes</taxon>
        <taxon>Hypocreomycetidae</taxon>
        <taxon>Hypocreales</taxon>
        <taxon>Nectriaceae</taxon>
        <taxon>Fusarium</taxon>
        <taxon>Fusarium fujikuroi species complex</taxon>
    </lineage>
</organism>
<gene>
    <name evidence="1" type="ORF">FMAN_06708</name>
</gene>
<comment type="caution">
    <text evidence="1">The sequence shown here is derived from an EMBL/GenBank/DDBJ whole genome shotgun (WGS) entry which is preliminary data.</text>
</comment>
<proteinExistence type="predicted"/>
<dbReference type="VEuPathDB" id="FungiDB:FMAN_06708"/>
<dbReference type="AlphaFoldDB" id="A0A1L7STG1"/>
<keyword evidence="2" id="KW-1185">Reference proteome</keyword>
<evidence type="ECO:0000313" key="1">
    <source>
        <dbReference type="EMBL" id="CVK85747.1"/>
    </source>
</evidence>
<sequence>MAPRPFLSLPWELRDRIYRFYFPTKQGYHFSPASGKLTAADGKPIDLALMYTCSFIAEETKEMPLLCNDIFFKTFYQKDLSLWLGRFDRLVEAQFLHQLQLLVQLCPFITPEMHIRIGDRFPWFSTHLHNALVFRRGPQRLSRSWGSAWGMRPLQVAAMPPSNYLYQQICSNDQAHSAHRAAVEFTLRLLCETSDEQFIEDVNDMLVDWEYSGGTRLSNFLNRCYKPWRFPISLCDLDEMGRRLGDGKGWAWINRWETSGPHGLQYRPLYRFSAVSAAIGFLDDLPINKRASLHNIIIHEDRVSEGYPDGHAMGLIPFCQENRRLRIRHNFSVVKNLLQRACFYRGCLDDIQEYKSDPNDIALLSFAAMDLYPIVANCLAEAMYLPDAGMPDGSYTLVLDGEDAEDMCSEIFQQKVLRREAKWLVISRALKAAPDSDWAHEMSYEIKDTPRAHAGALEHLVNKTSFFESNFYPGHLNNVDALMAHYNRIGMKACVKEHYWGDEPHAYVLTGLSHTLDLTSMLMENFECREVMAPERTSERDNSQEAKIAQLKAEIGSRLGIDVSF</sequence>